<dbReference type="InterPro" id="IPR053144">
    <property type="entry name" value="Acetyltransferase_Butenolide"/>
</dbReference>
<dbReference type="OrthoDB" id="10039976at2759"/>
<dbReference type="Pfam" id="PF00583">
    <property type="entry name" value="Acetyltransf_1"/>
    <property type="match status" value="1"/>
</dbReference>
<dbReference type="GO" id="GO:0016747">
    <property type="term" value="F:acyltransferase activity, transferring groups other than amino-acyl groups"/>
    <property type="evidence" value="ECO:0007669"/>
    <property type="project" value="InterPro"/>
</dbReference>
<accession>A0A438NJV1</accession>
<gene>
    <name evidence="3" type="ORF">B0A52_00352</name>
</gene>
<dbReference type="InterPro" id="IPR016181">
    <property type="entry name" value="Acyl_CoA_acyltransferase"/>
</dbReference>
<dbReference type="AlphaFoldDB" id="A0A438NJV1"/>
<dbReference type="InterPro" id="IPR000182">
    <property type="entry name" value="GNAT_dom"/>
</dbReference>
<feature type="compositionally biased region" description="Basic and acidic residues" evidence="1">
    <location>
        <begin position="132"/>
        <end position="149"/>
    </location>
</feature>
<name>A0A438NJV1_EXOME</name>
<evidence type="ECO:0000256" key="1">
    <source>
        <dbReference type="SAM" id="MobiDB-lite"/>
    </source>
</evidence>
<feature type="region of interest" description="Disordered" evidence="1">
    <location>
        <begin position="27"/>
        <end position="46"/>
    </location>
</feature>
<evidence type="ECO:0000313" key="3">
    <source>
        <dbReference type="EMBL" id="RVX75995.1"/>
    </source>
</evidence>
<dbReference type="VEuPathDB" id="FungiDB:PV10_01459"/>
<dbReference type="CDD" id="cd04301">
    <property type="entry name" value="NAT_SF"/>
    <property type="match status" value="1"/>
</dbReference>
<reference evidence="3 4" key="1">
    <citation type="submission" date="2017-03" db="EMBL/GenBank/DDBJ databases">
        <title>Genomes of endolithic fungi from Antarctica.</title>
        <authorList>
            <person name="Coleine C."/>
            <person name="Masonjones S."/>
            <person name="Stajich J.E."/>
        </authorList>
    </citation>
    <scope>NUCLEOTIDE SEQUENCE [LARGE SCALE GENOMIC DNA]</scope>
    <source>
        <strain evidence="3 4">CCFEE 6314</strain>
    </source>
</reference>
<feature type="domain" description="N-acetyltransferase" evidence="2">
    <location>
        <begin position="160"/>
        <end position="203"/>
    </location>
</feature>
<dbReference type="SUPFAM" id="SSF55729">
    <property type="entry name" value="Acyl-CoA N-acyltransferases (Nat)"/>
    <property type="match status" value="1"/>
</dbReference>
<feature type="region of interest" description="Disordered" evidence="1">
    <location>
        <begin position="123"/>
        <end position="155"/>
    </location>
</feature>
<evidence type="ECO:0000259" key="2">
    <source>
        <dbReference type="Pfam" id="PF00583"/>
    </source>
</evidence>
<dbReference type="EMBL" id="NAJM01000001">
    <property type="protein sequence ID" value="RVX75995.1"/>
    <property type="molecule type" value="Genomic_DNA"/>
</dbReference>
<dbReference type="PANTHER" id="PTHR43233:SF1">
    <property type="entry name" value="FAMILY N-ACETYLTRANSFERASE, PUTATIVE (AFU_ORTHOLOGUE AFUA_6G03350)-RELATED"/>
    <property type="match status" value="1"/>
</dbReference>
<protein>
    <recommendedName>
        <fullName evidence="2">N-acetyltransferase domain-containing protein</fullName>
    </recommendedName>
</protein>
<organism evidence="3 4">
    <name type="scientific">Exophiala mesophila</name>
    <name type="common">Black yeast-like fungus</name>
    <dbReference type="NCBI Taxonomy" id="212818"/>
    <lineage>
        <taxon>Eukaryota</taxon>
        <taxon>Fungi</taxon>
        <taxon>Dikarya</taxon>
        <taxon>Ascomycota</taxon>
        <taxon>Pezizomycotina</taxon>
        <taxon>Eurotiomycetes</taxon>
        <taxon>Chaetothyriomycetidae</taxon>
        <taxon>Chaetothyriales</taxon>
        <taxon>Herpotrichiellaceae</taxon>
        <taxon>Exophiala</taxon>
    </lineage>
</organism>
<dbReference type="Proteomes" id="UP000288859">
    <property type="component" value="Unassembled WGS sequence"/>
</dbReference>
<evidence type="ECO:0000313" key="4">
    <source>
        <dbReference type="Proteomes" id="UP000288859"/>
    </source>
</evidence>
<feature type="compositionally biased region" description="Polar residues" evidence="1">
    <location>
        <begin position="27"/>
        <end position="38"/>
    </location>
</feature>
<proteinExistence type="predicted"/>
<sequence>MSTPSLQTQAQPRSNRRLPVYQWQTTGFENTSSVQTSNHVDDKDKEKSMVNGLEIPAPKSMPTNTTTTTFEISTDPTLIPAKTLNSFFASDDMSWAQPLPEEQISILIQESVCFGVYEIGAGQNSNNNNHDPTGDRDARPDGGEARYIDPDPTSSPSHRTLIGFARWITDHVTVVYLTDVYILPNYRGRGLAKWLLACVDLAFQDTD</sequence>
<dbReference type="PANTHER" id="PTHR43233">
    <property type="entry name" value="FAMILY N-ACETYLTRANSFERASE, PUTATIVE (AFU_ORTHOLOGUE AFUA_6G03350)-RELATED"/>
    <property type="match status" value="1"/>
</dbReference>
<comment type="caution">
    <text evidence="3">The sequence shown here is derived from an EMBL/GenBank/DDBJ whole genome shotgun (WGS) entry which is preliminary data.</text>
</comment>
<dbReference type="Gene3D" id="3.40.630.30">
    <property type="match status" value="1"/>
</dbReference>